<feature type="compositionally biased region" description="Polar residues" evidence="1">
    <location>
        <begin position="16"/>
        <end position="34"/>
    </location>
</feature>
<dbReference type="EMBL" id="KN882033">
    <property type="protein sequence ID" value="KIY46431.1"/>
    <property type="molecule type" value="Genomic_DNA"/>
</dbReference>
<accession>A0A0D7A934</accession>
<evidence type="ECO:0000256" key="1">
    <source>
        <dbReference type="SAM" id="MobiDB-lite"/>
    </source>
</evidence>
<keyword evidence="3" id="KW-1185">Reference proteome</keyword>
<organism evidence="2 3">
    <name type="scientific">Fistulina hepatica ATCC 64428</name>
    <dbReference type="NCBI Taxonomy" id="1128425"/>
    <lineage>
        <taxon>Eukaryota</taxon>
        <taxon>Fungi</taxon>
        <taxon>Dikarya</taxon>
        <taxon>Basidiomycota</taxon>
        <taxon>Agaricomycotina</taxon>
        <taxon>Agaricomycetes</taxon>
        <taxon>Agaricomycetidae</taxon>
        <taxon>Agaricales</taxon>
        <taxon>Fistulinaceae</taxon>
        <taxon>Fistulina</taxon>
    </lineage>
</organism>
<dbReference type="OrthoDB" id="3036073at2759"/>
<evidence type="ECO:0000313" key="3">
    <source>
        <dbReference type="Proteomes" id="UP000054144"/>
    </source>
</evidence>
<reference evidence="2 3" key="1">
    <citation type="journal article" date="2015" name="Fungal Genet. Biol.">
        <title>Evolution of novel wood decay mechanisms in Agaricales revealed by the genome sequences of Fistulina hepatica and Cylindrobasidium torrendii.</title>
        <authorList>
            <person name="Floudas D."/>
            <person name="Held B.W."/>
            <person name="Riley R."/>
            <person name="Nagy L.G."/>
            <person name="Koehler G."/>
            <person name="Ransdell A.S."/>
            <person name="Younus H."/>
            <person name="Chow J."/>
            <person name="Chiniquy J."/>
            <person name="Lipzen A."/>
            <person name="Tritt A."/>
            <person name="Sun H."/>
            <person name="Haridas S."/>
            <person name="LaButti K."/>
            <person name="Ohm R.A."/>
            <person name="Kues U."/>
            <person name="Blanchette R.A."/>
            <person name="Grigoriev I.V."/>
            <person name="Minto R.E."/>
            <person name="Hibbett D.S."/>
        </authorList>
    </citation>
    <scope>NUCLEOTIDE SEQUENCE [LARGE SCALE GENOMIC DNA]</scope>
    <source>
        <strain evidence="2 3">ATCC 64428</strain>
    </source>
</reference>
<name>A0A0D7A934_9AGAR</name>
<dbReference type="Proteomes" id="UP000054144">
    <property type="component" value="Unassembled WGS sequence"/>
</dbReference>
<gene>
    <name evidence="2" type="ORF">FISHEDRAFT_75681</name>
</gene>
<sequence length="69" mass="7852">MSVSWPEPGSEPEPDLSSSSNWTEPDRGNTTPNKPTDLDDNFCHLIPDKYKDYADSIFNPQEFEKLPSH</sequence>
<evidence type="ECO:0000313" key="2">
    <source>
        <dbReference type="EMBL" id="KIY46431.1"/>
    </source>
</evidence>
<proteinExistence type="predicted"/>
<dbReference type="AlphaFoldDB" id="A0A0D7A934"/>
<feature type="region of interest" description="Disordered" evidence="1">
    <location>
        <begin position="1"/>
        <end position="40"/>
    </location>
</feature>
<protein>
    <submittedName>
        <fullName evidence="2">Uncharacterized protein</fullName>
    </submittedName>
</protein>